<accession>A0A4R6FN19</accession>
<keyword evidence="2" id="KW-1185">Reference proteome</keyword>
<evidence type="ECO:0000313" key="1">
    <source>
        <dbReference type="EMBL" id="TDN83001.1"/>
    </source>
</evidence>
<evidence type="ECO:0000313" key="2">
    <source>
        <dbReference type="Proteomes" id="UP000295493"/>
    </source>
</evidence>
<gene>
    <name evidence="1" type="ORF">EV664_105199</name>
</gene>
<sequence>MSGFAWTCERDRELIDGLRDGLSMRECSLYLGCTESEAWARHRFLTKRPARPDPARVPRPVFVAHPDRIDIRNAPSMMEARAAEWAKRSD</sequence>
<reference evidence="1 2" key="1">
    <citation type="submission" date="2019-03" db="EMBL/GenBank/DDBJ databases">
        <title>Genomic Encyclopedia of Type Strains, Phase IV (KMG-IV): sequencing the most valuable type-strain genomes for metagenomic binning, comparative biology and taxonomic classification.</title>
        <authorList>
            <person name="Goeker M."/>
        </authorList>
    </citation>
    <scope>NUCLEOTIDE SEQUENCE [LARGE SCALE GENOMIC DNA]</scope>
    <source>
        <strain evidence="1 2">DSM 25059</strain>
    </source>
</reference>
<proteinExistence type="predicted"/>
<dbReference type="EMBL" id="SNWD01000005">
    <property type="protein sequence ID" value="TDN83001.1"/>
    <property type="molecule type" value="Genomic_DNA"/>
</dbReference>
<evidence type="ECO:0008006" key="3">
    <source>
        <dbReference type="Google" id="ProtNLM"/>
    </source>
</evidence>
<name>A0A4R6FN19_9SPHN</name>
<comment type="caution">
    <text evidence="1">The sequence shown here is derived from an EMBL/GenBank/DDBJ whole genome shotgun (WGS) entry which is preliminary data.</text>
</comment>
<dbReference type="RefSeq" id="WP_133495535.1">
    <property type="nucleotide sequence ID" value="NZ_BMLU01000005.1"/>
</dbReference>
<dbReference type="AlphaFoldDB" id="A0A4R6FN19"/>
<dbReference type="Proteomes" id="UP000295493">
    <property type="component" value="Unassembled WGS sequence"/>
</dbReference>
<protein>
    <recommendedName>
        <fullName evidence="3">GcrA cell cycle regulator</fullName>
    </recommendedName>
</protein>
<organism evidence="1 2">
    <name type="scientific">Stakelama pacifica</name>
    <dbReference type="NCBI Taxonomy" id="517720"/>
    <lineage>
        <taxon>Bacteria</taxon>
        <taxon>Pseudomonadati</taxon>
        <taxon>Pseudomonadota</taxon>
        <taxon>Alphaproteobacteria</taxon>
        <taxon>Sphingomonadales</taxon>
        <taxon>Sphingomonadaceae</taxon>
        <taxon>Stakelama</taxon>
    </lineage>
</organism>